<evidence type="ECO:0000256" key="3">
    <source>
        <dbReference type="SAM" id="MobiDB-lite"/>
    </source>
</evidence>
<name>A0A3A9ZW19_9ACTN</name>
<dbReference type="PANTHER" id="PTHR46696:SF4">
    <property type="entry name" value="BIOTIN BIOSYNTHESIS CYTOCHROME P450"/>
    <property type="match status" value="1"/>
</dbReference>
<dbReference type="GO" id="GO:0008395">
    <property type="term" value="F:steroid hydroxylase activity"/>
    <property type="evidence" value="ECO:0007669"/>
    <property type="project" value="TreeGrafter"/>
</dbReference>
<keyword evidence="2" id="KW-0408">Iron</keyword>
<keyword evidence="2" id="KW-0560">Oxidoreductase</keyword>
<feature type="region of interest" description="Disordered" evidence="3">
    <location>
        <begin position="1"/>
        <end position="28"/>
    </location>
</feature>
<dbReference type="GO" id="GO:0006707">
    <property type="term" value="P:cholesterol catabolic process"/>
    <property type="evidence" value="ECO:0007669"/>
    <property type="project" value="TreeGrafter"/>
</dbReference>
<evidence type="ECO:0000256" key="1">
    <source>
        <dbReference type="ARBA" id="ARBA00010617"/>
    </source>
</evidence>
<dbReference type="GO" id="GO:0005506">
    <property type="term" value="F:iron ion binding"/>
    <property type="evidence" value="ECO:0007669"/>
    <property type="project" value="InterPro"/>
</dbReference>
<dbReference type="InterPro" id="IPR001128">
    <property type="entry name" value="Cyt_P450"/>
</dbReference>
<feature type="compositionally biased region" description="Pro residues" evidence="3">
    <location>
        <begin position="12"/>
        <end position="23"/>
    </location>
</feature>
<dbReference type="AlphaFoldDB" id="A0A3A9ZW19"/>
<dbReference type="RefSeq" id="WP_120781446.1">
    <property type="nucleotide sequence ID" value="NZ_JBHLUP010000002.1"/>
</dbReference>
<keyword evidence="2" id="KW-0503">Monooxygenase</keyword>
<dbReference type="Pfam" id="PF00067">
    <property type="entry name" value="p450"/>
    <property type="match status" value="1"/>
</dbReference>
<accession>A0A3A9ZW19</accession>
<keyword evidence="5" id="KW-1185">Reference proteome</keyword>
<dbReference type="OrthoDB" id="5006855at2"/>
<dbReference type="InterPro" id="IPR017972">
    <property type="entry name" value="Cyt_P450_CS"/>
</dbReference>
<dbReference type="InterPro" id="IPR036396">
    <property type="entry name" value="Cyt_P450_sf"/>
</dbReference>
<dbReference type="EMBL" id="RBAN01000004">
    <property type="protein sequence ID" value="RKN52539.1"/>
    <property type="molecule type" value="Genomic_DNA"/>
</dbReference>
<evidence type="ECO:0000256" key="2">
    <source>
        <dbReference type="RuleBase" id="RU000461"/>
    </source>
</evidence>
<keyword evidence="2" id="KW-0479">Metal-binding</keyword>
<dbReference type="PROSITE" id="PS00086">
    <property type="entry name" value="CYTOCHROME_P450"/>
    <property type="match status" value="1"/>
</dbReference>
<organism evidence="4 5">
    <name type="scientific">Micromonospora costi</name>
    <dbReference type="NCBI Taxonomy" id="1530042"/>
    <lineage>
        <taxon>Bacteria</taxon>
        <taxon>Bacillati</taxon>
        <taxon>Actinomycetota</taxon>
        <taxon>Actinomycetes</taxon>
        <taxon>Micromonosporales</taxon>
        <taxon>Micromonosporaceae</taxon>
        <taxon>Micromonospora</taxon>
    </lineage>
</organism>
<dbReference type="SUPFAM" id="SSF48264">
    <property type="entry name" value="Cytochrome P450"/>
    <property type="match status" value="1"/>
</dbReference>
<dbReference type="Gene3D" id="1.10.630.10">
    <property type="entry name" value="Cytochrome P450"/>
    <property type="match status" value="1"/>
</dbReference>
<dbReference type="PANTHER" id="PTHR46696">
    <property type="entry name" value="P450, PUTATIVE (EUROFUNG)-RELATED"/>
    <property type="match status" value="1"/>
</dbReference>
<gene>
    <name evidence="4" type="ORF">D7193_21915</name>
</gene>
<keyword evidence="2" id="KW-0349">Heme</keyword>
<reference evidence="4 5" key="1">
    <citation type="journal article" date="2015" name="Int. J. Syst. Evol. Microbiol.">
        <title>Micromonospora costi sp. nov., isolated from a leaf of Costus speciosus.</title>
        <authorList>
            <person name="Thawai C."/>
        </authorList>
    </citation>
    <scope>NUCLEOTIDE SEQUENCE [LARGE SCALE GENOMIC DNA]</scope>
    <source>
        <strain evidence="4 5">CS1-12</strain>
    </source>
</reference>
<comment type="similarity">
    <text evidence="1 2">Belongs to the cytochrome P450 family.</text>
</comment>
<protein>
    <submittedName>
        <fullName evidence="4">Cytochrome P450</fullName>
    </submittedName>
</protein>
<proteinExistence type="inferred from homology"/>
<evidence type="ECO:0000313" key="5">
    <source>
        <dbReference type="Proteomes" id="UP000279968"/>
    </source>
</evidence>
<dbReference type="GO" id="GO:0020037">
    <property type="term" value="F:heme binding"/>
    <property type="evidence" value="ECO:0007669"/>
    <property type="project" value="InterPro"/>
</dbReference>
<dbReference type="GO" id="GO:0036199">
    <property type="term" value="F:cholest-4-en-3-one 26-monooxygenase activity"/>
    <property type="evidence" value="ECO:0007669"/>
    <property type="project" value="TreeGrafter"/>
</dbReference>
<sequence>MTTTRPTLAPVPGTPPCGPPAPHPDGGWTLTRHADVRTALTEPACRVPVAAPGAAYTLGWLRGLVSRFSAPEDHPARRAAGTAALAPLDPADLREAAARATAGVLDDAGDRLDVPRALARRVPVRVLADRLGLADPEAAVTAVATVAAAYQPGADAAAQWRADGAVVELVALAPPGPPEDLANRIGLLVQACDATAGLIGAGARHLLPPGPPAPGDTAELLGEVLRLDPPVRGTRRITHRAVRIGGVDLPADTPLQLRFDAANRDPAVFAEPDAFVPGRAETALTFGAGTRRCPGADHALALATGVLDVLRERCRRDPGPVPYEPHALLRVPARLAVAPR</sequence>
<evidence type="ECO:0000313" key="4">
    <source>
        <dbReference type="EMBL" id="RKN52539.1"/>
    </source>
</evidence>
<dbReference type="Proteomes" id="UP000279968">
    <property type="component" value="Unassembled WGS sequence"/>
</dbReference>
<comment type="caution">
    <text evidence="4">The sequence shown here is derived from an EMBL/GenBank/DDBJ whole genome shotgun (WGS) entry which is preliminary data.</text>
</comment>